<dbReference type="RefSeq" id="XP_056691670.1">
    <property type="nucleotide sequence ID" value="XM_056835692.1"/>
</dbReference>
<protein>
    <recommendedName>
        <fullName evidence="3">DDE Tnp4 domain-containing protein</fullName>
    </recommendedName>
</protein>
<gene>
    <name evidence="2" type="primary">LOC130467240</name>
</gene>
<reference evidence="1" key="1">
    <citation type="journal article" date="2021" name="Nat. Commun.">
        <title>Genomic analyses provide insights into spinach domestication and the genetic basis of agronomic traits.</title>
        <authorList>
            <person name="Cai X."/>
            <person name="Sun X."/>
            <person name="Xu C."/>
            <person name="Sun H."/>
            <person name="Wang X."/>
            <person name="Ge C."/>
            <person name="Zhang Z."/>
            <person name="Wang Q."/>
            <person name="Fei Z."/>
            <person name="Jiao C."/>
            <person name="Wang Q."/>
        </authorList>
    </citation>
    <scope>NUCLEOTIDE SEQUENCE [LARGE SCALE GENOMIC DNA]</scope>
    <source>
        <strain evidence="1">cv. Varoflay</strain>
    </source>
</reference>
<organism evidence="1 2">
    <name type="scientific">Spinacia oleracea</name>
    <name type="common">Spinach</name>
    <dbReference type="NCBI Taxonomy" id="3562"/>
    <lineage>
        <taxon>Eukaryota</taxon>
        <taxon>Viridiplantae</taxon>
        <taxon>Streptophyta</taxon>
        <taxon>Embryophyta</taxon>
        <taxon>Tracheophyta</taxon>
        <taxon>Spermatophyta</taxon>
        <taxon>Magnoliopsida</taxon>
        <taxon>eudicotyledons</taxon>
        <taxon>Gunneridae</taxon>
        <taxon>Pentapetalae</taxon>
        <taxon>Caryophyllales</taxon>
        <taxon>Chenopodiaceae</taxon>
        <taxon>Chenopodioideae</taxon>
        <taxon>Anserineae</taxon>
        <taxon>Spinacia</taxon>
    </lineage>
</organism>
<sequence length="163" mass="18838">MGKEGASQKQLPLVTCGYGTHFFGTPGTCNDINVLQRSPVFEDIYQGKAPVVNFTVNGNTYTKGYYLNDGIYPKWPVFIPAIRLLMNPVDELFTQRQESVRKDVERAFGVLQSRFAIIQRPALVWDEHLLWEIMLACIILHNMIVKEEKDTYQNYHDMSEFEQ</sequence>
<dbReference type="Pfam" id="PF04827">
    <property type="entry name" value="Plant_tran"/>
    <property type="match status" value="1"/>
</dbReference>
<accession>A0ABM3R7T4</accession>
<proteinExistence type="predicted"/>
<dbReference type="Proteomes" id="UP000813463">
    <property type="component" value="Chromosome 2"/>
</dbReference>
<evidence type="ECO:0008006" key="3">
    <source>
        <dbReference type="Google" id="ProtNLM"/>
    </source>
</evidence>
<name>A0ABM3R7T4_SPIOL</name>
<evidence type="ECO:0000313" key="1">
    <source>
        <dbReference type="Proteomes" id="UP000813463"/>
    </source>
</evidence>
<dbReference type="PANTHER" id="PTHR47150:SF6">
    <property type="entry name" value="OS01G0872900 PROTEIN"/>
    <property type="match status" value="1"/>
</dbReference>
<dbReference type="InterPro" id="IPR006912">
    <property type="entry name" value="Harbinger_derived_prot"/>
</dbReference>
<keyword evidence="1" id="KW-1185">Reference proteome</keyword>
<evidence type="ECO:0000313" key="2">
    <source>
        <dbReference type="RefSeq" id="XP_056691670.1"/>
    </source>
</evidence>
<reference evidence="2" key="2">
    <citation type="submission" date="2025-08" db="UniProtKB">
        <authorList>
            <consortium name="RefSeq"/>
        </authorList>
    </citation>
    <scope>IDENTIFICATION</scope>
    <source>
        <tissue evidence="2">Leaf</tissue>
    </source>
</reference>
<dbReference type="GeneID" id="130467240"/>
<dbReference type="PANTHER" id="PTHR47150">
    <property type="entry name" value="OS12G0169200 PROTEIN"/>
    <property type="match status" value="1"/>
</dbReference>